<dbReference type="EMBL" id="JANCYW010000005">
    <property type="protein sequence ID" value="KAK4535642.1"/>
    <property type="molecule type" value="Genomic_DNA"/>
</dbReference>
<name>A0AAV9ITR2_CYACA</name>
<feature type="region of interest" description="Disordered" evidence="1">
    <location>
        <begin position="812"/>
        <end position="839"/>
    </location>
</feature>
<feature type="region of interest" description="Disordered" evidence="1">
    <location>
        <begin position="81"/>
        <end position="104"/>
    </location>
</feature>
<feature type="compositionally biased region" description="Basic and acidic residues" evidence="1">
    <location>
        <begin position="296"/>
        <end position="318"/>
    </location>
</feature>
<organism evidence="2 3">
    <name type="scientific">Cyanidium caldarium</name>
    <name type="common">Red alga</name>
    <dbReference type="NCBI Taxonomy" id="2771"/>
    <lineage>
        <taxon>Eukaryota</taxon>
        <taxon>Rhodophyta</taxon>
        <taxon>Bangiophyceae</taxon>
        <taxon>Cyanidiales</taxon>
        <taxon>Cyanidiaceae</taxon>
        <taxon>Cyanidium</taxon>
    </lineage>
</organism>
<gene>
    <name evidence="2" type="ORF">CDCA_CDCA05G1667</name>
</gene>
<evidence type="ECO:0000313" key="3">
    <source>
        <dbReference type="Proteomes" id="UP001301350"/>
    </source>
</evidence>
<evidence type="ECO:0000256" key="1">
    <source>
        <dbReference type="SAM" id="MobiDB-lite"/>
    </source>
</evidence>
<feature type="region of interest" description="Disordered" evidence="1">
    <location>
        <begin position="121"/>
        <end position="172"/>
    </location>
</feature>
<feature type="compositionally biased region" description="Low complexity" evidence="1">
    <location>
        <begin position="154"/>
        <end position="163"/>
    </location>
</feature>
<proteinExistence type="predicted"/>
<feature type="region of interest" description="Disordered" evidence="1">
    <location>
        <begin position="352"/>
        <end position="372"/>
    </location>
</feature>
<comment type="caution">
    <text evidence="2">The sequence shown here is derived from an EMBL/GenBank/DDBJ whole genome shotgun (WGS) entry which is preliminary data.</text>
</comment>
<feature type="region of interest" description="Disordered" evidence="1">
    <location>
        <begin position="263"/>
        <end position="318"/>
    </location>
</feature>
<feature type="compositionally biased region" description="Basic and acidic residues" evidence="1">
    <location>
        <begin position="263"/>
        <end position="279"/>
    </location>
</feature>
<sequence>MPRSADADACANFTVGAAGATRAGVAHDQDRVSITERFSKMSHWSHSEEARTSTERDVDVSEREILRTADASTGAWGAALRTPEVARRDRAGGSETPAPKWSGWSRRVQDRIRTWLGHAVSAHKDGSSPEPNTDSPTTPVPQFRPFSGYDRHGSAGAHHSGASPSGEQRAPCSDISACMPVRASDAFPMAYPAMSAGAPQRPPSRQESQQAPLLHANADADASASRTERVGADWCGRWASCPTVRSSRGQELLDFVLRQRDHIQASSDRDQEGRDRDLVSRAPAGRCNASGSAPGTEKKALETAESIRDAPEQRDADKRRCDVPAVLQVSVSWNIGAHSASPLVQLCRSSMRRHRRASPPPDRDQTSARAERIESDWPTALAQAVLAAESSAGAVLTLLPPLMRSYALVTALCRPHRDTRRGAPRCLVLVGGRSDVKVQASRLDAFTRELLQYLRSAFGIAGSVGAGAANETESRVTLLRLLEAAQYTPDYLESRYDRVVYLFNPWITRTASVADESHGTAATLVHRLLRSESTLFAAVPLPMLATAGAYVAACTSATVDVNRWCKWVAARSMAPLAAPQPPHVPLWLAVADSADRRVAAAIAWDDDTEVRIPLTTQTSSAMRFLADAGDAILHGEEGASEDGLQPSSAHAVSPFLLHDADDFRQQLLQADATMRRARAHSLLRETIAESETARKRRRAPDPRSTAHRLLSLHALRTAAAFLAQDGVDAALAYLDQAYSAYGEMYGKRAESVQRLQACMLQLYGIAKTTDVDTCHPHGSTLRSVLKRERQRQGNAAHFGALLLVDSPASRAGLPGAVSTSESNGRCRVPEENEAPGPPTEDMAICIASIEEMTPADVEPLVRGNVNQTMQEYTHVLVLSPSPRMAPLTARCQALHDQRRLRLIRVEFAPFDAAVIERLEQRTRQGTRAFARLSDALRHRPGVAAPAPDSRSHGRISLGRHAPETLAHTLLTLTSE</sequence>
<evidence type="ECO:0000313" key="2">
    <source>
        <dbReference type="EMBL" id="KAK4535642.1"/>
    </source>
</evidence>
<feature type="compositionally biased region" description="Basic and acidic residues" evidence="1">
    <location>
        <begin position="361"/>
        <end position="372"/>
    </location>
</feature>
<feature type="region of interest" description="Disordered" evidence="1">
    <location>
        <begin position="40"/>
        <end position="60"/>
    </location>
</feature>
<keyword evidence="3" id="KW-1185">Reference proteome</keyword>
<accession>A0AAV9ITR2</accession>
<feature type="region of interest" description="Disordered" evidence="1">
    <location>
        <begin position="192"/>
        <end position="211"/>
    </location>
</feature>
<dbReference type="Proteomes" id="UP001301350">
    <property type="component" value="Unassembled WGS sequence"/>
</dbReference>
<dbReference type="AlphaFoldDB" id="A0AAV9ITR2"/>
<protein>
    <submittedName>
        <fullName evidence="2">Uncharacterized protein</fullName>
    </submittedName>
</protein>
<reference evidence="2 3" key="1">
    <citation type="submission" date="2022-07" db="EMBL/GenBank/DDBJ databases">
        <title>Genome-wide signatures of adaptation to extreme environments.</title>
        <authorList>
            <person name="Cho C.H."/>
            <person name="Yoon H.S."/>
        </authorList>
    </citation>
    <scope>NUCLEOTIDE SEQUENCE [LARGE SCALE GENOMIC DNA]</scope>
    <source>
        <strain evidence="2 3">DBV 063 E5</strain>
    </source>
</reference>